<organism evidence="1 2">
    <name type="scientific">Caerostris darwini</name>
    <dbReference type="NCBI Taxonomy" id="1538125"/>
    <lineage>
        <taxon>Eukaryota</taxon>
        <taxon>Metazoa</taxon>
        <taxon>Ecdysozoa</taxon>
        <taxon>Arthropoda</taxon>
        <taxon>Chelicerata</taxon>
        <taxon>Arachnida</taxon>
        <taxon>Araneae</taxon>
        <taxon>Araneomorphae</taxon>
        <taxon>Entelegynae</taxon>
        <taxon>Araneoidea</taxon>
        <taxon>Araneidae</taxon>
        <taxon>Caerostris</taxon>
    </lineage>
</organism>
<dbReference type="Proteomes" id="UP001054837">
    <property type="component" value="Unassembled WGS sequence"/>
</dbReference>
<dbReference type="AlphaFoldDB" id="A0AAV4PR94"/>
<comment type="caution">
    <text evidence="1">The sequence shown here is derived from an EMBL/GenBank/DDBJ whole genome shotgun (WGS) entry which is preliminary data.</text>
</comment>
<reference evidence="1 2" key="1">
    <citation type="submission" date="2021-06" db="EMBL/GenBank/DDBJ databases">
        <title>Caerostris darwini draft genome.</title>
        <authorList>
            <person name="Kono N."/>
            <person name="Arakawa K."/>
        </authorList>
    </citation>
    <scope>NUCLEOTIDE SEQUENCE [LARGE SCALE GENOMIC DNA]</scope>
</reference>
<accession>A0AAV4PR94</accession>
<proteinExistence type="predicted"/>
<name>A0AAV4PR94_9ARAC</name>
<keyword evidence="2" id="KW-1185">Reference proteome</keyword>
<protein>
    <submittedName>
        <fullName evidence="1">Uncharacterized protein</fullName>
    </submittedName>
</protein>
<sequence length="118" mass="13215">MAVKPFLRKTSCGMVWRNARNTLLTDQSFGKTIIEKTSATEYANIALCLINAKTDSRLEGIVGGKLFCVQSGRSSHMDLRRKEAEINLDAEKELIDNVALSAILGRFQRDAINWERSP</sequence>
<evidence type="ECO:0000313" key="1">
    <source>
        <dbReference type="EMBL" id="GIY00158.1"/>
    </source>
</evidence>
<dbReference type="EMBL" id="BPLQ01003393">
    <property type="protein sequence ID" value="GIY00158.1"/>
    <property type="molecule type" value="Genomic_DNA"/>
</dbReference>
<gene>
    <name evidence="1" type="ORF">CDAR_304731</name>
</gene>
<evidence type="ECO:0000313" key="2">
    <source>
        <dbReference type="Proteomes" id="UP001054837"/>
    </source>
</evidence>